<reference evidence="2" key="1">
    <citation type="submission" date="2024-08" db="EMBL/GenBank/DDBJ databases">
        <authorList>
            <person name="Yu S.T."/>
        </authorList>
    </citation>
    <scope>NUCLEOTIDE SEQUENCE</scope>
    <source>
        <strain evidence="2">R33</strain>
    </source>
</reference>
<protein>
    <submittedName>
        <fullName evidence="2">Uncharacterized protein</fullName>
    </submittedName>
</protein>
<evidence type="ECO:0000256" key="1">
    <source>
        <dbReference type="SAM" id="MobiDB-lite"/>
    </source>
</evidence>
<feature type="region of interest" description="Disordered" evidence="1">
    <location>
        <begin position="1"/>
        <end position="20"/>
    </location>
</feature>
<sequence length="84" mass="9250">MSHDYTVRPEMDKEKPKVFSDPEALSDEEMMKLINEILDSVPPEQAEAHLLAIAEGRPAPRDVPVDLTPAQASSLLLFLHRGGG</sequence>
<dbReference type="EMBL" id="CP165727">
    <property type="protein sequence ID" value="XDV68157.1"/>
    <property type="molecule type" value="Genomic_DNA"/>
</dbReference>
<evidence type="ECO:0000313" key="2">
    <source>
        <dbReference type="EMBL" id="XDV68157.1"/>
    </source>
</evidence>
<gene>
    <name evidence="2" type="ORF">AB5J51_37130</name>
</gene>
<dbReference type="AlphaFoldDB" id="A0AB39YGE5"/>
<organism evidence="2">
    <name type="scientific">Streptomyces sp. R33</name>
    <dbReference type="NCBI Taxonomy" id="3238629"/>
    <lineage>
        <taxon>Bacteria</taxon>
        <taxon>Bacillati</taxon>
        <taxon>Actinomycetota</taxon>
        <taxon>Actinomycetes</taxon>
        <taxon>Kitasatosporales</taxon>
        <taxon>Streptomycetaceae</taxon>
        <taxon>Streptomyces</taxon>
    </lineage>
</organism>
<proteinExistence type="predicted"/>
<accession>A0AB39YGE5</accession>
<dbReference type="RefSeq" id="WP_136224004.1">
    <property type="nucleotide sequence ID" value="NZ_CP165727.1"/>
</dbReference>
<name>A0AB39YGE5_9ACTN</name>